<dbReference type="Proteomes" id="UP001215503">
    <property type="component" value="Unassembled WGS sequence"/>
</dbReference>
<name>A0ABT5YNL7_9PROT</name>
<dbReference type="RefSeq" id="WP_275822941.1">
    <property type="nucleotide sequence ID" value="NZ_JARHUD010000006.1"/>
</dbReference>
<dbReference type="PANTHER" id="PTHR36837">
    <property type="entry name" value="POLY(3-HYDROXYALKANOATE) POLYMERASE SUBUNIT PHAC"/>
    <property type="match status" value="1"/>
</dbReference>
<keyword evidence="3" id="KW-0378">Hydrolase</keyword>
<gene>
    <name evidence="3" type="ORF">P2G67_10835</name>
</gene>
<dbReference type="EMBL" id="JARHUD010000006">
    <property type="protein sequence ID" value="MDF2096472.1"/>
    <property type="molecule type" value="Genomic_DNA"/>
</dbReference>
<protein>
    <submittedName>
        <fullName evidence="3">Alpha/beta fold hydrolase</fullName>
    </submittedName>
</protein>
<reference evidence="3 4" key="1">
    <citation type="submission" date="2023-03" db="EMBL/GenBank/DDBJ databases">
        <title>Fodinicurvata sp. CAU 1616 isolated from sea sendiment.</title>
        <authorList>
            <person name="Kim W."/>
        </authorList>
    </citation>
    <scope>NUCLEOTIDE SEQUENCE [LARGE SCALE GENOMIC DNA]</scope>
    <source>
        <strain evidence="3 4">CAU 1616</strain>
    </source>
</reference>
<comment type="caution">
    <text evidence="3">The sequence shown here is derived from an EMBL/GenBank/DDBJ whole genome shotgun (WGS) entry which is preliminary data.</text>
</comment>
<evidence type="ECO:0000313" key="3">
    <source>
        <dbReference type="EMBL" id="MDF2096472.1"/>
    </source>
</evidence>
<evidence type="ECO:0000259" key="2">
    <source>
        <dbReference type="Pfam" id="PF00561"/>
    </source>
</evidence>
<dbReference type="GO" id="GO:0016787">
    <property type="term" value="F:hydrolase activity"/>
    <property type="evidence" value="ECO:0007669"/>
    <property type="project" value="UniProtKB-KW"/>
</dbReference>
<organism evidence="3 4">
    <name type="scientific">Aquibaculum arenosum</name>
    <dbReference type="NCBI Taxonomy" id="3032591"/>
    <lineage>
        <taxon>Bacteria</taxon>
        <taxon>Pseudomonadati</taxon>
        <taxon>Pseudomonadota</taxon>
        <taxon>Alphaproteobacteria</taxon>
        <taxon>Rhodospirillales</taxon>
        <taxon>Rhodovibrionaceae</taxon>
        <taxon>Aquibaculum</taxon>
    </lineage>
</organism>
<dbReference type="InterPro" id="IPR029058">
    <property type="entry name" value="AB_hydrolase_fold"/>
</dbReference>
<dbReference type="Pfam" id="PF00561">
    <property type="entry name" value="Abhydrolase_1"/>
    <property type="match status" value="1"/>
</dbReference>
<proteinExistence type="predicted"/>
<accession>A0ABT5YNL7</accession>
<feature type="compositionally biased region" description="Basic residues" evidence="1">
    <location>
        <begin position="398"/>
        <end position="408"/>
    </location>
</feature>
<feature type="region of interest" description="Disordered" evidence="1">
    <location>
        <begin position="362"/>
        <end position="408"/>
    </location>
</feature>
<sequence length="408" mass="44021">MLALADDLAGVATEPFAAALEQEIAARSSAFLGAIAAYRRHPYRRRLIDPPTLWQVGATRLLDFGNPEEERPPLLLVPSLVNRAYILDLMEERSFARWLATPEAAGGFRPLLLDWGEPGEAESGFTLTDYIIGRLEAALDQVLAETGRPPLVLGYCMGGLFALALAQRRGQEISGLALMATPWDFHAAPGQAGVARSALLSWSPVMELLGQLPVDAVQALFATLDPLTAVHKFRRFARLDPQSAEAQAFVALEDWLNDGVALTAPVARECLGGWYARNEPVKGRWRVAGQPVEPAAVEVPALCVIPKSDRIVPPASARALAAALPHASLQQPAAGHIGMIASARARKTLWPELAEWLAQKARSGTLRGRGGRSKVQHNAALRREGPARGARLQNAAAKGRKRKRSDPT</sequence>
<dbReference type="PANTHER" id="PTHR36837:SF2">
    <property type="entry name" value="POLY(3-HYDROXYALKANOATE) POLYMERASE SUBUNIT PHAC"/>
    <property type="match status" value="1"/>
</dbReference>
<evidence type="ECO:0000313" key="4">
    <source>
        <dbReference type="Proteomes" id="UP001215503"/>
    </source>
</evidence>
<dbReference type="Gene3D" id="3.40.50.1820">
    <property type="entry name" value="alpha/beta hydrolase"/>
    <property type="match status" value="1"/>
</dbReference>
<keyword evidence="4" id="KW-1185">Reference proteome</keyword>
<dbReference type="InterPro" id="IPR000073">
    <property type="entry name" value="AB_hydrolase_1"/>
</dbReference>
<feature type="domain" description="AB hydrolase-1" evidence="2">
    <location>
        <begin position="72"/>
        <end position="340"/>
    </location>
</feature>
<evidence type="ECO:0000256" key="1">
    <source>
        <dbReference type="SAM" id="MobiDB-lite"/>
    </source>
</evidence>
<dbReference type="InterPro" id="IPR051321">
    <property type="entry name" value="PHA/PHB_synthase"/>
</dbReference>
<dbReference type="SUPFAM" id="SSF53474">
    <property type="entry name" value="alpha/beta-Hydrolases"/>
    <property type="match status" value="1"/>
</dbReference>